<dbReference type="SUPFAM" id="SSF53098">
    <property type="entry name" value="Ribonuclease H-like"/>
    <property type="match status" value="1"/>
</dbReference>
<evidence type="ECO:0000259" key="1">
    <source>
        <dbReference type="PROSITE" id="PS50994"/>
    </source>
</evidence>
<evidence type="ECO:0000313" key="2">
    <source>
        <dbReference type="EMBL" id="GFY03844.1"/>
    </source>
</evidence>
<dbReference type="Proteomes" id="UP000887159">
    <property type="component" value="Unassembled WGS sequence"/>
</dbReference>
<reference evidence="2" key="1">
    <citation type="submission" date="2020-08" db="EMBL/GenBank/DDBJ databases">
        <title>Multicomponent nature underlies the extraordinary mechanical properties of spider dragline silk.</title>
        <authorList>
            <person name="Kono N."/>
            <person name="Nakamura H."/>
            <person name="Mori M."/>
            <person name="Yoshida Y."/>
            <person name="Ohtoshi R."/>
            <person name="Malay A.D."/>
            <person name="Moran D.A.P."/>
            <person name="Tomita M."/>
            <person name="Numata K."/>
            <person name="Arakawa K."/>
        </authorList>
    </citation>
    <scope>NUCLEOTIDE SEQUENCE</scope>
</reference>
<dbReference type="InterPro" id="IPR001584">
    <property type="entry name" value="Integrase_cat-core"/>
</dbReference>
<dbReference type="GO" id="GO:0015074">
    <property type="term" value="P:DNA integration"/>
    <property type="evidence" value="ECO:0007669"/>
    <property type="project" value="InterPro"/>
</dbReference>
<gene>
    <name evidence="2" type="primary">AVEN_109924_1</name>
    <name evidence="2" type="ORF">TNCV_1196241</name>
</gene>
<dbReference type="InterPro" id="IPR043502">
    <property type="entry name" value="DNA/RNA_pol_sf"/>
</dbReference>
<dbReference type="EMBL" id="BMAU01021243">
    <property type="protein sequence ID" value="GFY03844.1"/>
    <property type="molecule type" value="Genomic_DNA"/>
</dbReference>
<proteinExistence type="predicted"/>
<feature type="domain" description="Integrase catalytic" evidence="1">
    <location>
        <begin position="505"/>
        <end position="668"/>
    </location>
</feature>
<dbReference type="Gene3D" id="3.30.420.10">
    <property type="entry name" value="Ribonuclease H-like superfamily/Ribonuclease H"/>
    <property type="match status" value="1"/>
</dbReference>
<dbReference type="InterPro" id="IPR012337">
    <property type="entry name" value="RNaseH-like_sf"/>
</dbReference>
<dbReference type="InterPro" id="IPR008042">
    <property type="entry name" value="Retrotrans_Pao"/>
</dbReference>
<dbReference type="AlphaFoldDB" id="A0A8X6V916"/>
<protein>
    <submittedName>
        <fullName evidence="2">Integrase catalytic domain-containing protein</fullName>
    </submittedName>
</protein>
<organism evidence="2 3">
    <name type="scientific">Trichonephila clavipes</name>
    <name type="common">Golden silk orbweaver</name>
    <name type="synonym">Nephila clavipes</name>
    <dbReference type="NCBI Taxonomy" id="2585209"/>
    <lineage>
        <taxon>Eukaryota</taxon>
        <taxon>Metazoa</taxon>
        <taxon>Ecdysozoa</taxon>
        <taxon>Arthropoda</taxon>
        <taxon>Chelicerata</taxon>
        <taxon>Arachnida</taxon>
        <taxon>Araneae</taxon>
        <taxon>Araneomorphae</taxon>
        <taxon>Entelegynae</taxon>
        <taxon>Araneoidea</taxon>
        <taxon>Nephilidae</taxon>
        <taxon>Trichonephila</taxon>
    </lineage>
</organism>
<dbReference type="GO" id="GO:0003676">
    <property type="term" value="F:nucleic acid binding"/>
    <property type="evidence" value="ECO:0007669"/>
    <property type="project" value="InterPro"/>
</dbReference>
<sequence length="668" mass="76144">MDDILTGSSDFQEFQKLQLELISLFKKAGMSLHKWCSNTPEILNSIPKEEQSWDFHCQSSDQKTIKTLGIIWSPQFDYFSFKTVVNCRESYTKREVLSIIARLFDPLGFLGPILTQAKLILQKLWVLKLEWDEPLSNPIAKEWNDFVSTLPVIQNIHVPRLVIGKGRIIIHGFADASTTAYGAVLYAQSISEKDVSTRLLCSKSRVAPVKPITIPRLELCACVLLSQLLEKVLHSLTLPIQQIMLWTDSNIVLAWIQRSPEQLKTFIGNRIKIIQRLTQNFQWNHVSSNENPTDLISRGLNASDISSKQLWWHGPDFLREELEANPIDFERITSDSDYLKELKPANVFLHNSRNPSVKRSGQLDYSEVNEAELCLIKNLQASAFQEEIEFLAKSSCSSKKGKLFSLNPFLDGNQILRVGGRLQNSDLTYSQKHPAILPADHLLTKLIMINIHNRNFHLGPQALLHCTRQILRGRSVAKKIVHECVVCFKNKPFVANQLMGSLPRERVNPSFLFLHTGIDYCGPFFIRYKHQRKGTYQKIYVAIFVCLASKAVHLEIVSDLTTDAFLATLKRFVARRGKCATISSDNAKNFVGANRELKRLHNLLKFPKEKLSSYLSSEGISWNFMPPRAPNFGGLWEAGVKSFKFYLKRAVGKSSILCFSWSESRDNY</sequence>
<dbReference type="Pfam" id="PF05380">
    <property type="entry name" value="Peptidase_A17"/>
    <property type="match status" value="1"/>
</dbReference>
<dbReference type="GO" id="GO:0071897">
    <property type="term" value="P:DNA biosynthetic process"/>
    <property type="evidence" value="ECO:0007669"/>
    <property type="project" value="UniProtKB-ARBA"/>
</dbReference>
<evidence type="ECO:0000313" key="3">
    <source>
        <dbReference type="Proteomes" id="UP000887159"/>
    </source>
</evidence>
<dbReference type="PANTHER" id="PTHR47331">
    <property type="entry name" value="PHD-TYPE DOMAIN-CONTAINING PROTEIN"/>
    <property type="match status" value="1"/>
</dbReference>
<accession>A0A8X6V916</accession>
<name>A0A8X6V916_TRICX</name>
<comment type="caution">
    <text evidence="2">The sequence shown here is derived from an EMBL/GenBank/DDBJ whole genome shotgun (WGS) entry which is preliminary data.</text>
</comment>
<dbReference type="InterPro" id="IPR036397">
    <property type="entry name" value="RNaseH_sf"/>
</dbReference>
<keyword evidence="3" id="KW-1185">Reference proteome</keyword>
<dbReference type="SUPFAM" id="SSF56672">
    <property type="entry name" value="DNA/RNA polymerases"/>
    <property type="match status" value="1"/>
</dbReference>
<dbReference type="GO" id="GO:0042575">
    <property type="term" value="C:DNA polymerase complex"/>
    <property type="evidence" value="ECO:0007669"/>
    <property type="project" value="UniProtKB-ARBA"/>
</dbReference>
<dbReference type="PROSITE" id="PS50994">
    <property type="entry name" value="INTEGRASE"/>
    <property type="match status" value="1"/>
</dbReference>